<evidence type="ECO:0000313" key="2">
    <source>
        <dbReference type="EMBL" id="OJG36213.1"/>
    </source>
</evidence>
<feature type="domain" description="DNA methylase adenine-specific" evidence="1">
    <location>
        <begin position="52"/>
        <end position="152"/>
    </location>
</feature>
<dbReference type="Proteomes" id="UP000183700">
    <property type="component" value="Unassembled WGS sequence"/>
</dbReference>
<dbReference type="InterPro" id="IPR029063">
    <property type="entry name" value="SAM-dependent_MTases_sf"/>
</dbReference>
<dbReference type="STRING" id="319970.RV00_GL001572"/>
<dbReference type="Pfam" id="PF02384">
    <property type="entry name" value="N6_Mtase"/>
    <property type="match status" value="1"/>
</dbReference>
<evidence type="ECO:0000313" key="3">
    <source>
        <dbReference type="Proteomes" id="UP000183700"/>
    </source>
</evidence>
<dbReference type="EMBL" id="JXKM01000003">
    <property type="protein sequence ID" value="OJG36213.1"/>
    <property type="molecule type" value="Genomic_DNA"/>
</dbReference>
<accession>A0A1L8SW66</accession>
<sequence length="212" mass="24503">MIGVKESYQASDALMAILFDKAKREKMFKSFLEIEWRLDHDWFHAYFEEEHANKKKYAQDFTPDSISKLLAKIAGSSSSNLDVAAGTGSLMIQKWNQDRLSISPFEYRPSLFFYQCEELSDRALPFLLFNLLIRGMNATVVHGDALSREAKQAYFLQNDKNDPVSFSNLNVMPHSPIAEREFDISKWLEKPLKHIESPKIIIDSEKEQLSLF</sequence>
<dbReference type="Gene3D" id="3.40.50.150">
    <property type="entry name" value="Vaccinia Virus protein VP39"/>
    <property type="match status" value="1"/>
</dbReference>
<keyword evidence="3" id="KW-1185">Reference proteome</keyword>
<dbReference type="GO" id="GO:0003677">
    <property type="term" value="F:DNA binding"/>
    <property type="evidence" value="ECO:0007669"/>
    <property type="project" value="InterPro"/>
</dbReference>
<organism evidence="2 3">
    <name type="scientific">Enterococcus devriesei</name>
    <dbReference type="NCBI Taxonomy" id="319970"/>
    <lineage>
        <taxon>Bacteria</taxon>
        <taxon>Bacillati</taxon>
        <taxon>Bacillota</taxon>
        <taxon>Bacilli</taxon>
        <taxon>Lactobacillales</taxon>
        <taxon>Enterococcaceae</taxon>
        <taxon>Enterococcus</taxon>
    </lineage>
</organism>
<dbReference type="AlphaFoldDB" id="A0A1L8SW66"/>
<comment type="caution">
    <text evidence="2">The sequence shown here is derived from an EMBL/GenBank/DDBJ whole genome shotgun (WGS) entry which is preliminary data.</text>
</comment>
<protein>
    <recommendedName>
        <fullName evidence="1">DNA methylase adenine-specific domain-containing protein</fullName>
    </recommendedName>
</protein>
<evidence type="ECO:0000259" key="1">
    <source>
        <dbReference type="Pfam" id="PF02384"/>
    </source>
</evidence>
<dbReference type="GO" id="GO:0008170">
    <property type="term" value="F:N-methyltransferase activity"/>
    <property type="evidence" value="ECO:0007669"/>
    <property type="project" value="InterPro"/>
</dbReference>
<gene>
    <name evidence="2" type="ORF">RV00_GL001572</name>
</gene>
<reference evidence="2 3" key="1">
    <citation type="submission" date="2014-12" db="EMBL/GenBank/DDBJ databases">
        <title>Draft genome sequences of 29 type strains of Enterococci.</title>
        <authorList>
            <person name="Zhong Z."/>
            <person name="Sun Z."/>
            <person name="Liu W."/>
            <person name="Zhang W."/>
            <person name="Zhang H."/>
        </authorList>
    </citation>
    <scope>NUCLEOTIDE SEQUENCE [LARGE SCALE GENOMIC DNA]</scope>
    <source>
        <strain evidence="2 3">DSM 22802</strain>
    </source>
</reference>
<dbReference type="SUPFAM" id="SSF53335">
    <property type="entry name" value="S-adenosyl-L-methionine-dependent methyltransferases"/>
    <property type="match status" value="1"/>
</dbReference>
<proteinExistence type="predicted"/>
<name>A0A1L8SW66_9ENTE</name>
<dbReference type="InterPro" id="IPR003356">
    <property type="entry name" value="DNA_methylase_A-5"/>
</dbReference>